<dbReference type="RefSeq" id="WP_272003891.1">
    <property type="nucleotide sequence ID" value="NZ_JAQNDN010000019.1"/>
</dbReference>
<dbReference type="PROSITE" id="PS51996">
    <property type="entry name" value="TR_MART"/>
    <property type="match status" value="1"/>
</dbReference>
<evidence type="ECO:0000313" key="1">
    <source>
        <dbReference type="EMBL" id="MDC0672348.1"/>
    </source>
</evidence>
<dbReference type="Gene3D" id="3.90.176.10">
    <property type="entry name" value="Toxin ADP-ribosyltransferase, Chain A, domain 1"/>
    <property type="match status" value="1"/>
</dbReference>
<sequence>MSISKSEEDFDEGIERNWIRHLKQTKNPQKYGHIPDDELLAVIRYTGPDYKELNQALRNGTADGTPWAGYARTVNAALSKLPGVPYPVIRGANLPDDVLTEYQPGNTITEKGFLSTAAASDTPVAFRIGQEYYIKSKTGVHIEDLSYISHHKLDPKKDKRPARMDRSRESEILFRAGTRFRVLAREIIPTRNPSTGQWVDKEMIYMEEV</sequence>
<gene>
    <name evidence="1" type="ORF">POL58_31660</name>
</gene>
<dbReference type="EMBL" id="JAQNDN010000019">
    <property type="protein sequence ID" value="MDC0672348.1"/>
    <property type="molecule type" value="Genomic_DNA"/>
</dbReference>
<organism evidence="1 2">
    <name type="scientific">Nannocystis radixulma</name>
    <dbReference type="NCBI Taxonomy" id="2995305"/>
    <lineage>
        <taxon>Bacteria</taxon>
        <taxon>Pseudomonadati</taxon>
        <taxon>Myxococcota</taxon>
        <taxon>Polyangia</taxon>
        <taxon>Nannocystales</taxon>
        <taxon>Nannocystaceae</taxon>
        <taxon>Nannocystis</taxon>
    </lineage>
</organism>
<dbReference type="SUPFAM" id="SSF56399">
    <property type="entry name" value="ADP-ribosylation"/>
    <property type="match status" value="1"/>
</dbReference>
<protein>
    <submittedName>
        <fullName evidence="1">ADP-ribosyltransferase domain-containing protein</fullName>
    </submittedName>
</protein>
<evidence type="ECO:0000313" key="2">
    <source>
        <dbReference type="Proteomes" id="UP001217838"/>
    </source>
</evidence>
<comment type="caution">
    <text evidence="1">The sequence shown here is derived from an EMBL/GenBank/DDBJ whole genome shotgun (WGS) entry which is preliminary data.</text>
</comment>
<keyword evidence="2" id="KW-1185">Reference proteome</keyword>
<dbReference type="Proteomes" id="UP001217838">
    <property type="component" value="Unassembled WGS sequence"/>
</dbReference>
<accession>A0ABT5BF58</accession>
<name>A0ABT5BF58_9BACT</name>
<proteinExistence type="predicted"/>
<reference evidence="1 2" key="1">
    <citation type="submission" date="2022-11" db="EMBL/GenBank/DDBJ databases">
        <title>Minimal conservation of predation-associated metabolite biosynthetic gene clusters underscores biosynthetic potential of Myxococcota including descriptions for ten novel species: Archangium lansinium sp. nov., Myxococcus landrumus sp. nov., Nannocystis bai.</title>
        <authorList>
            <person name="Ahearne A."/>
            <person name="Stevens C."/>
            <person name="Dowd S."/>
        </authorList>
    </citation>
    <scope>NUCLEOTIDE SEQUENCE [LARGE SCALE GENOMIC DNA]</scope>
    <source>
        <strain evidence="1 2">NCELM</strain>
    </source>
</reference>